<keyword evidence="1" id="KW-0472">Membrane</keyword>
<gene>
    <name evidence="3" type="ORF">CDQ84_10155</name>
</gene>
<dbReference type="InterPro" id="IPR052173">
    <property type="entry name" value="Beta-lactam_resp_regulator"/>
</dbReference>
<protein>
    <submittedName>
        <fullName evidence="3">Peptidase M56 BlaR1</fullName>
    </submittedName>
</protein>
<accession>A0A2K2FJ62</accession>
<feature type="transmembrane region" description="Helical" evidence="1">
    <location>
        <begin position="193"/>
        <end position="215"/>
    </location>
</feature>
<dbReference type="AlphaFoldDB" id="A0A2K2FJ62"/>
<comment type="caution">
    <text evidence="3">The sequence shown here is derived from an EMBL/GenBank/DDBJ whole genome shotgun (WGS) entry which is preliminary data.</text>
</comment>
<dbReference type="EMBL" id="NIOJ01000024">
    <property type="protein sequence ID" value="PNT98800.1"/>
    <property type="molecule type" value="Genomic_DNA"/>
</dbReference>
<keyword evidence="1" id="KW-0812">Transmembrane</keyword>
<evidence type="ECO:0000313" key="4">
    <source>
        <dbReference type="Proteomes" id="UP000236151"/>
    </source>
</evidence>
<dbReference type="PANTHER" id="PTHR34978:SF3">
    <property type="entry name" value="SLR0241 PROTEIN"/>
    <property type="match status" value="1"/>
</dbReference>
<feature type="transmembrane region" description="Helical" evidence="1">
    <location>
        <begin position="36"/>
        <end position="54"/>
    </location>
</feature>
<dbReference type="PANTHER" id="PTHR34978">
    <property type="entry name" value="POSSIBLE SENSOR-TRANSDUCER PROTEIN BLAR"/>
    <property type="match status" value="1"/>
</dbReference>
<feature type="domain" description="Peptidase M56" evidence="2">
    <location>
        <begin position="9"/>
        <end position="262"/>
    </location>
</feature>
<name>A0A2K2FJ62_9CLOT</name>
<dbReference type="Proteomes" id="UP000236151">
    <property type="component" value="Unassembled WGS sequence"/>
</dbReference>
<reference evidence="3 4" key="1">
    <citation type="submission" date="2017-06" db="EMBL/GenBank/DDBJ databases">
        <title>Investigating the central metabolism of Clostridium thermosuccinogenes.</title>
        <authorList>
            <person name="Koendjbiharie J.G."/>
            <person name="van Kranenburg R."/>
        </authorList>
    </citation>
    <scope>NUCLEOTIDE SEQUENCE [LARGE SCALE GENOMIC DNA]</scope>
    <source>
        <strain evidence="3 4">DSM 5806</strain>
    </source>
</reference>
<organism evidence="3 4">
    <name type="scientific">Clostridium thermosuccinogenes</name>
    <dbReference type="NCBI Taxonomy" id="84032"/>
    <lineage>
        <taxon>Bacteria</taxon>
        <taxon>Bacillati</taxon>
        <taxon>Bacillota</taxon>
        <taxon>Clostridia</taxon>
        <taxon>Eubacteriales</taxon>
        <taxon>Clostridiaceae</taxon>
        <taxon>Clostridium</taxon>
    </lineage>
</organism>
<feature type="transmembrane region" description="Helical" evidence="1">
    <location>
        <begin position="6"/>
        <end position="27"/>
    </location>
</feature>
<keyword evidence="1" id="KW-1133">Transmembrane helix</keyword>
<feature type="transmembrane region" description="Helical" evidence="1">
    <location>
        <begin position="105"/>
        <end position="132"/>
    </location>
</feature>
<keyword evidence="4" id="KW-1185">Reference proteome</keyword>
<proteinExistence type="predicted"/>
<dbReference type="CDD" id="cd07341">
    <property type="entry name" value="M56_BlaR1_MecR1_like"/>
    <property type="match status" value="1"/>
</dbReference>
<dbReference type="Pfam" id="PF05569">
    <property type="entry name" value="Peptidase_M56"/>
    <property type="match status" value="1"/>
</dbReference>
<evidence type="ECO:0000313" key="3">
    <source>
        <dbReference type="EMBL" id="PNT98800.1"/>
    </source>
</evidence>
<evidence type="ECO:0000259" key="2">
    <source>
        <dbReference type="Pfam" id="PF05569"/>
    </source>
</evidence>
<evidence type="ECO:0000256" key="1">
    <source>
        <dbReference type="SAM" id="Phobius"/>
    </source>
</evidence>
<dbReference type="InterPro" id="IPR008756">
    <property type="entry name" value="Peptidase_M56"/>
</dbReference>
<sequence>MLSEAFYWFFNMSISASVAGIIILLLGKLKKLPRRLVHILWVIPFLRMWIPVGIPSKYSLMTLISKFTTKAVVVYDGALDFTVTNHLMAADSYFPINYKVSLLDALFSVASIVWIGVAVAFLIVYAILYAVAKSETKDAILLRDNIYVSDRITSPAAYGIFRPKIIIPRGYELRDLRYILEHESAHIQRKDNFWRILAVISASVHWFNPFIWLFLKKFLEVTELACDERVLAGCVEDEKKAYALALVDCTESRNAFASAFGGAKLRVRIEHILSYRKLSAISIIGLTAFAIAIGYALLTNAS</sequence>
<dbReference type="KEGG" id="cthd:CDO33_14585"/>
<dbReference type="OrthoDB" id="9804799at2"/>
<feature type="transmembrane region" description="Helical" evidence="1">
    <location>
        <begin position="278"/>
        <end position="298"/>
    </location>
</feature>